<gene>
    <name evidence="1" type="ORF">NM688_g7765</name>
</gene>
<evidence type="ECO:0000313" key="1">
    <source>
        <dbReference type="EMBL" id="KAJ3530064.1"/>
    </source>
</evidence>
<dbReference type="EMBL" id="JANHOG010001903">
    <property type="protein sequence ID" value="KAJ3530064.1"/>
    <property type="molecule type" value="Genomic_DNA"/>
</dbReference>
<evidence type="ECO:0000313" key="2">
    <source>
        <dbReference type="Proteomes" id="UP001148662"/>
    </source>
</evidence>
<dbReference type="Proteomes" id="UP001148662">
    <property type="component" value="Unassembled WGS sequence"/>
</dbReference>
<protein>
    <submittedName>
        <fullName evidence="1">Uncharacterized protein</fullName>
    </submittedName>
</protein>
<name>A0ACC1S1K8_9APHY</name>
<proteinExistence type="predicted"/>
<comment type="caution">
    <text evidence="1">The sequence shown here is derived from an EMBL/GenBank/DDBJ whole genome shotgun (WGS) entry which is preliminary data.</text>
</comment>
<accession>A0ACC1S1K8</accession>
<organism evidence="1 2">
    <name type="scientific">Phlebia brevispora</name>
    <dbReference type="NCBI Taxonomy" id="194682"/>
    <lineage>
        <taxon>Eukaryota</taxon>
        <taxon>Fungi</taxon>
        <taxon>Dikarya</taxon>
        <taxon>Basidiomycota</taxon>
        <taxon>Agaricomycotina</taxon>
        <taxon>Agaricomycetes</taxon>
        <taxon>Polyporales</taxon>
        <taxon>Meruliaceae</taxon>
        <taxon>Phlebia</taxon>
    </lineage>
</organism>
<sequence length="237" mass="26519">MFTHRRTRNSTKVYTPLALRLYDFIVLRLLNRYAWGCSTENVLLPFFKAYVGSEAHLDVGVGTGYYPAHAISRLAKTKLICLADINPTTLQMAGTRLLEAGYKGELRVVEHDVSNPLPSSLNTSFDSISLFYLLHCLPGTFPEKAKDVLSKLVPALAPDGTLYGATILGKGVRHNWLGRYLMKLYNKKGVFGNAEDTEEGLVEALDRYFDDVEVAVTASVALFVARKPRFESFYRKT</sequence>
<reference evidence="1" key="1">
    <citation type="submission" date="2022-07" db="EMBL/GenBank/DDBJ databases">
        <title>Genome Sequence of Phlebia brevispora.</title>
        <authorList>
            <person name="Buettner E."/>
        </authorList>
    </citation>
    <scope>NUCLEOTIDE SEQUENCE</scope>
    <source>
        <strain evidence="1">MPL23</strain>
    </source>
</reference>
<keyword evidence="2" id="KW-1185">Reference proteome</keyword>